<dbReference type="EMBL" id="MRWU01000003">
    <property type="protein sequence ID" value="OSX94778.1"/>
    <property type="molecule type" value="Genomic_DNA"/>
</dbReference>
<feature type="chain" id="PRO_5044540594" evidence="2">
    <location>
        <begin position="20"/>
        <end position="220"/>
    </location>
</feature>
<dbReference type="SUPFAM" id="SSF140423">
    <property type="entry name" value="MW0975(SA0943)-like"/>
    <property type="match status" value="1"/>
</dbReference>
<dbReference type="InterPro" id="IPR036785">
    <property type="entry name" value="YkyA-like_sf"/>
</dbReference>
<reference evidence="3 8" key="1">
    <citation type="submission" date="2012-04" db="EMBL/GenBank/DDBJ databases">
        <title>The Genome Sequence of Bacillus cereus VD078.</title>
        <authorList>
            <consortium name="The Broad Institute Genome Sequencing Platform"/>
            <consortium name="The Broad Institute Genome Sequencing Center for Infectious Disease"/>
            <person name="Feldgarden M."/>
            <person name="Van der Auwera G.A."/>
            <person name="Mahillon J."/>
            <person name="Duprez V."/>
            <person name="Timmery S."/>
            <person name="Mattelet C."/>
            <person name="Dierick K."/>
            <person name="Sun M."/>
            <person name="Yu Z."/>
            <person name="Zhu L."/>
            <person name="Hu X."/>
            <person name="Shank E.B."/>
            <person name="Swiecicka I."/>
            <person name="Hansen B.M."/>
            <person name="Andrup L."/>
            <person name="Young S.K."/>
            <person name="Zeng Q."/>
            <person name="Gargeya S."/>
            <person name="Fitzgerald M."/>
            <person name="Haas B."/>
            <person name="Abouelleil A."/>
            <person name="Alvarado L."/>
            <person name="Arachchi H.M."/>
            <person name="Berlin A."/>
            <person name="Chapman S.B."/>
            <person name="Goldberg J."/>
            <person name="Griggs A."/>
            <person name="Gujja S."/>
            <person name="Hansen M."/>
            <person name="Howarth C."/>
            <person name="Imamovic A."/>
            <person name="Larimer J."/>
            <person name="McCowen C."/>
            <person name="Montmayeur A."/>
            <person name="Murphy C."/>
            <person name="Neiman D."/>
            <person name="Pearson M."/>
            <person name="Priest M."/>
            <person name="Roberts A."/>
            <person name="Saif S."/>
            <person name="Shea T."/>
            <person name="Sisk P."/>
            <person name="Sykes S."/>
            <person name="Wortman J."/>
            <person name="Nusbaum C."/>
            <person name="Birren B."/>
        </authorList>
    </citation>
    <scope>NUCLEOTIDE SEQUENCE [LARGE SCALE GENOMIC DNA]</scope>
    <source>
        <strain evidence="3 8">VD078</strain>
    </source>
</reference>
<evidence type="ECO:0000256" key="1">
    <source>
        <dbReference type="SAM" id="Coils"/>
    </source>
</evidence>
<dbReference type="RefSeq" id="WP_002014826.1">
    <property type="nucleotide sequence ID" value="NZ_CM000719.1"/>
</dbReference>
<dbReference type="Proteomes" id="UP000437562">
    <property type="component" value="Unassembled WGS sequence"/>
</dbReference>
<sequence>MLKYNKLAIVTALSMTLLAGCFGPKPEEELYVAFENAAKQEKTMFEDAKKLESLEKEGQVLYNQIVQEGKDNNQAVKDKLDQAVKNTAEREKVLIKEKEALNKAQEEVKSADKHVKKIEDNKLKEQADKVKSTYEKRHDSFQKMYDSYNKSLKQEKELYTMLQDKGTKLKDISEKVKVVNQAYKDIETEKDKFNEYTKSYNTEKVAFYKQANIKIKEDKK</sequence>
<reference evidence="6 12" key="5">
    <citation type="submission" date="2020-12" db="EMBL/GenBank/DDBJ databases">
        <title>FDA dAtabase for Regulatory Grade micrObial Sequences (FDA-ARGOS): Supporting development and validation of Infectious Disease Dx tests.</title>
        <authorList>
            <person name="Nelson B."/>
            <person name="Plummer A."/>
            <person name="Tallon L."/>
            <person name="Sadzewicz L."/>
            <person name="Zhao X."/>
            <person name="Boylan J."/>
            <person name="Ott S."/>
            <person name="Bowen H."/>
            <person name="Vavikolanu K."/>
            <person name="Mehta A."/>
            <person name="Aluvathingal J."/>
            <person name="Nadendla S."/>
            <person name="Myers T."/>
            <person name="Yan Y."/>
            <person name="Sichtig H."/>
        </authorList>
    </citation>
    <scope>NUCLEOTIDE SEQUENCE [LARGE SCALE GENOMIC DNA]</scope>
    <source>
        <strain evidence="6 12">FDAARGOS_924</strain>
    </source>
</reference>
<reference evidence="5 10" key="2">
    <citation type="submission" date="2016-10" db="EMBL/GenBank/DDBJ databases">
        <title>Genome Sequence of Bacillus weihenstephanensis GM6LP.</title>
        <authorList>
            <person name="Poehlein A."/>
            <person name="Wemheuer F."/>
            <person name="Hollensteiner J."/>
            <person name="Wemheuer B."/>
        </authorList>
    </citation>
    <scope>NUCLEOTIDE SEQUENCE [LARGE SCALE GENOMIC DNA]</scope>
    <source>
        <strain evidence="5 10">GM6LP</strain>
    </source>
</reference>
<evidence type="ECO:0000313" key="8">
    <source>
        <dbReference type="Proteomes" id="UP000006976"/>
    </source>
</evidence>
<dbReference type="EMBL" id="CP065877">
    <property type="protein sequence ID" value="QQA14670.1"/>
    <property type="molecule type" value="Genomic_DNA"/>
</dbReference>
<dbReference type="Proteomes" id="UP000596196">
    <property type="component" value="Chromosome"/>
</dbReference>
<feature type="coiled-coil region" evidence="1">
    <location>
        <begin position="37"/>
        <end position="121"/>
    </location>
</feature>
<accession>J8IUT3</accession>
<accession>A0A653P849</accession>
<evidence type="ECO:0000313" key="11">
    <source>
        <dbReference type="Proteomes" id="UP000437562"/>
    </source>
</evidence>
<evidence type="ECO:0000313" key="12">
    <source>
        <dbReference type="Proteomes" id="UP000596196"/>
    </source>
</evidence>
<dbReference type="KEGG" id="bmyo:BG05_2027"/>
<evidence type="ECO:0000256" key="2">
    <source>
        <dbReference type="SAM" id="SignalP"/>
    </source>
</evidence>
<dbReference type="AlphaFoldDB" id="A0A0A0WKD5"/>
<evidence type="ECO:0000313" key="9">
    <source>
        <dbReference type="Proteomes" id="UP000194131"/>
    </source>
</evidence>
<evidence type="ECO:0000313" key="6">
    <source>
        <dbReference type="EMBL" id="QQA14670.1"/>
    </source>
</evidence>
<evidence type="ECO:0000313" key="7">
    <source>
        <dbReference type="EMBL" id="VXB25856.1"/>
    </source>
</evidence>
<accession>C2Q046</accession>
<dbReference type="Proteomes" id="UP000236165">
    <property type="component" value="Unassembled WGS sequence"/>
</dbReference>
<accession>A0A0A0WKD5</accession>
<reference evidence="4 9" key="3">
    <citation type="submission" date="2016-12" db="EMBL/GenBank/DDBJ databases">
        <title>Genome Sequences of Twelve Sporeforming Bacillus Species Isolated from Foods.</title>
        <authorList>
            <person name="De Jong A."/>
            <person name="Holsappel S."/>
            <person name="Kuipers O.P."/>
        </authorList>
    </citation>
    <scope>NUCLEOTIDE SEQUENCE [LARGE SCALE GENOMIC DNA]</scope>
    <source>
        <strain evidence="4 9">S3E15</strain>
    </source>
</reference>
<dbReference type="Gene3D" id="1.20.120.570">
    <property type="entry name" value="YkyA-like"/>
    <property type="match status" value="1"/>
</dbReference>
<dbReference type="EMBL" id="MKZQ01000020">
    <property type="protein sequence ID" value="PJN71581.1"/>
    <property type="molecule type" value="Genomic_DNA"/>
</dbReference>
<evidence type="ECO:0000313" key="3">
    <source>
        <dbReference type="EMBL" id="EJR43418.1"/>
    </source>
</evidence>
<evidence type="ECO:0000313" key="10">
    <source>
        <dbReference type="Proteomes" id="UP000236165"/>
    </source>
</evidence>
<name>A0A0A0WKD5_BACMY</name>
<dbReference type="Proteomes" id="UP000006976">
    <property type="component" value="Unassembled WGS sequence"/>
</dbReference>
<dbReference type="InterPro" id="IPR019454">
    <property type="entry name" value="Lipoprot_YkyA-like"/>
</dbReference>
<dbReference type="KEGG" id="bww:bwei_0955"/>
<proteinExistence type="predicted"/>
<reference evidence="7 11" key="4">
    <citation type="submission" date="2019-10" db="EMBL/GenBank/DDBJ databases">
        <authorList>
            <person name="Karimi E."/>
        </authorList>
    </citation>
    <scope>NUCLEOTIDE SEQUENCE [LARGE SCALE GENOMIC DNA]</scope>
    <source>
        <strain evidence="7">Bacillus sp. 71</strain>
    </source>
</reference>
<evidence type="ECO:0000313" key="5">
    <source>
        <dbReference type="EMBL" id="PJN71581.1"/>
    </source>
</evidence>
<evidence type="ECO:0000313" key="4">
    <source>
        <dbReference type="EMBL" id="OSX94778.1"/>
    </source>
</evidence>
<keyword evidence="1" id="KW-0175">Coiled coil</keyword>
<keyword evidence="12" id="KW-1185">Reference proteome</keyword>
<dbReference type="Proteomes" id="UP000194131">
    <property type="component" value="Unassembled WGS sequence"/>
</dbReference>
<accession>A0A0B5S6W8</accession>
<dbReference type="EMBL" id="CABWMC010000003">
    <property type="protein sequence ID" value="VXB25856.1"/>
    <property type="molecule type" value="Genomic_DNA"/>
</dbReference>
<dbReference type="Pfam" id="PF10368">
    <property type="entry name" value="YkyA"/>
    <property type="match status" value="1"/>
</dbReference>
<protein>
    <submittedName>
        <fullName evidence="6">YkyA family protein</fullName>
    </submittedName>
</protein>
<organism evidence="7 11">
    <name type="scientific">Bacillus mycoides</name>
    <dbReference type="NCBI Taxonomy" id="1405"/>
    <lineage>
        <taxon>Bacteria</taxon>
        <taxon>Bacillati</taxon>
        <taxon>Bacillota</taxon>
        <taxon>Bacilli</taxon>
        <taxon>Bacillales</taxon>
        <taxon>Bacillaceae</taxon>
        <taxon>Bacillus</taxon>
        <taxon>Bacillus cereus group</taxon>
    </lineage>
</organism>
<keyword evidence="2" id="KW-0732">Signal</keyword>
<gene>
    <name evidence="7" type="ORF">BACI71_110035</name>
    <name evidence="5" type="ORF">BACWE_19310</name>
    <name evidence="6" type="ORF">I6G81_19990</name>
    <name evidence="3" type="ORF">III_01493</name>
    <name evidence="4" type="ORF">S3E15_03376</name>
</gene>
<feature type="signal peptide" evidence="2">
    <location>
        <begin position="1"/>
        <end position="19"/>
    </location>
</feature>
<dbReference type="EMBL" id="AHEV01000009">
    <property type="protein sequence ID" value="EJR43418.1"/>
    <property type="molecule type" value="Genomic_DNA"/>
</dbReference>
<dbReference type="PROSITE" id="PS51257">
    <property type="entry name" value="PROKAR_LIPOPROTEIN"/>
    <property type="match status" value="1"/>
</dbReference>